<sequence>MDHTHDEKQLYQHSTNVSAIHTLPPELLTEIFMHCIPVHRDDNLPPYPPIPHRSRAPLLLGRVCGMWRIISASSPDLWSRISIVQAQSRIDCKKDLEATKLWISRSSSRPLSIYIDSDSDNDDHLQEFLPPLLELIASQSWRWRDIEINLPFEFEDILLAPFRAGNVPQLVEFTSEIIQIHSTEVDPIFLTSAPQLKVCRYAGTAHVEIGGGIHSNIESLRLGSSQENPKLSLPYLLSCLAHCPLLSTLETSIEAVGSLPHGRLAILKHSHLRHLCLSFYPEIDPGSLFDQLLLPALITLTLFRAVFDDFANMDWLFLEPMLARSLPPLQTLFLHNIPMREETLIGCLSYLPMLTELKLQGIICSDRILASLTVNDADANASKILCMSLETIDFGDDMFGRCHFSELAMTGMIISRRKMVKHKVFTKGKALTEIRAPFNFDPYIRINLDLAGCLKGLTLNGYRY</sequence>
<reference evidence="1 2" key="1">
    <citation type="submission" date="2018-06" db="EMBL/GenBank/DDBJ databases">
        <title>A transcriptomic atlas of mushroom development highlights an independent origin of complex multicellularity.</title>
        <authorList>
            <consortium name="DOE Joint Genome Institute"/>
            <person name="Krizsan K."/>
            <person name="Almasi E."/>
            <person name="Merenyi Z."/>
            <person name="Sahu N."/>
            <person name="Viragh M."/>
            <person name="Koszo T."/>
            <person name="Mondo S."/>
            <person name="Kiss B."/>
            <person name="Balint B."/>
            <person name="Kues U."/>
            <person name="Barry K."/>
            <person name="Hegedus J.C."/>
            <person name="Henrissat B."/>
            <person name="Johnson J."/>
            <person name="Lipzen A."/>
            <person name="Ohm R."/>
            <person name="Nagy I."/>
            <person name="Pangilinan J."/>
            <person name="Yan J."/>
            <person name="Xiong Y."/>
            <person name="Grigoriev I.V."/>
            <person name="Hibbett D.S."/>
            <person name="Nagy L.G."/>
        </authorList>
    </citation>
    <scope>NUCLEOTIDE SEQUENCE [LARGE SCALE GENOMIC DNA]</scope>
    <source>
        <strain evidence="1 2">SZMC22713</strain>
    </source>
</reference>
<name>A0A4Y7PQ22_9AGAM</name>
<dbReference type="AlphaFoldDB" id="A0A4Y7PQ22"/>
<dbReference type="Gene3D" id="1.20.1280.50">
    <property type="match status" value="1"/>
</dbReference>
<evidence type="ECO:0000313" key="2">
    <source>
        <dbReference type="Proteomes" id="UP000294933"/>
    </source>
</evidence>
<dbReference type="SUPFAM" id="SSF52047">
    <property type="entry name" value="RNI-like"/>
    <property type="match status" value="1"/>
</dbReference>
<evidence type="ECO:0000313" key="1">
    <source>
        <dbReference type="EMBL" id="TDL16600.1"/>
    </source>
</evidence>
<dbReference type="Gene3D" id="3.80.10.10">
    <property type="entry name" value="Ribonuclease Inhibitor"/>
    <property type="match status" value="1"/>
</dbReference>
<organism evidence="1 2">
    <name type="scientific">Rickenella mellea</name>
    <dbReference type="NCBI Taxonomy" id="50990"/>
    <lineage>
        <taxon>Eukaryota</taxon>
        <taxon>Fungi</taxon>
        <taxon>Dikarya</taxon>
        <taxon>Basidiomycota</taxon>
        <taxon>Agaricomycotina</taxon>
        <taxon>Agaricomycetes</taxon>
        <taxon>Hymenochaetales</taxon>
        <taxon>Rickenellaceae</taxon>
        <taxon>Rickenella</taxon>
    </lineage>
</organism>
<dbReference type="EMBL" id="ML170239">
    <property type="protein sequence ID" value="TDL16600.1"/>
    <property type="molecule type" value="Genomic_DNA"/>
</dbReference>
<dbReference type="OrthoDB" id="2269034at2759"/>
<dbReference type="InterPro" id="IPR032675">
    <property type="entry name" value="LRR_dom_sf"/>
</dbReference>
<accession>A0A4Y7PQ22</accession>
<gene>
    <name evidence="1" type="ORF">BD410DRAFT_616276</name>
</gene>
<dbReference type="STRING" id="50990.A0A4Y7PQ22"/>
<proteinExistence type="predicted"/>
<dbReference type="VEuPathDB" id="FungiDB:BD410DRAFT_616276"/>
<keyword evidence="2" id="KW-1185">Reference proteome</keyword>
<dbReference type="Proteomes" id="UP000294933">
    <property type="component" value="Unassembled WGS sequence"/>
</dbReference>
<evidence type="ECO:0008006" key="3">
    <source>
        <dbReference type="Google" id="ProtNLM"/>
    </source>
</evidence>
<protein>
    <recommendedName>
        <fullName evidence="3">F-box domain-containing protein</fullName>
    </recommendedName>
</protein>